<dbReference type="InterPro" id="IPR050168">
    <property type="entry name" value="AAA_ATPase_domain"/>
</dbReference>
<dbReference type="FunFam" id="3.40.50.300:FF:001025">
    <property type="entry name" value="ATPase family, AAA domain-containing 2B"/>
    <property type="match status" value="1"/>
</dbReference>
<dbReference type="STRING" id="1202772.A0A1V9YK99"/>
<keyword evidence="3" id="KW-0175">Coiled coil</keyword>
<evidence type="ECO:0000256" key="2">
    <source>
        <dbReference type="ARBA" id="ARBA00022840"/>
    </source>
</evidence>
<keyword evidence="5" id="KW-0131">Cell cycle</keyword>
<feature type="domain" description="AAA+ ATPase" evidence="4">
    <location>
        <begin position="234"/>
        <end position="366"/>
    </location>
</feature>
<sequence>MKVAWSGQGHMPANAVLVFGNDAQTPVQCVRVVHAETQAAVVCAGWAAPAGPGEQDDLQLPPWMLHTLGAAQGAETLHCEALDVPETPATLVDLVPLGAYPRPVTPTAHELPQMVRDNTLNLAEAVTRQIEYVAVGSVVCVVLLGTQYLFRVSRITAGEATPAVARLGRHTTSVELVSQAAIGPTTDSKLSSAWSAHPWAIAVAAAGFAGYEDLVNDVAFHLRLVLVEASAYVAAHGLLIRGVRGVGKSLLLQALAASLAAVRVPVIHLEGMALALEATVNTAFPSPSAFLAHKLRGLSAGVLLLDNADALFEENEVSPLGRSLLHVLDGLANRRVVVVATVTEPLPGAATRVGRFERSFDLAVPTETVRAAVLARRLASTALDAPVADVARRAAAATGGYVPKDLARLCRHALAASKHRGAAIVAWQDFVKALGSTSPSQLQSLNVQSPASALAAWTQFAGYVRLKERLLELISYRFERKEALAALGVQSVSGILLYGPSGCGKTTLVRGLAAKCNANFVRVQSSDLMSKYFGETEKAIRDLFARARSSAPCILFFDELDSIAEKRAFGGSGGGGSSSVYARVLSTLLNEMDGVGGQTAEVIVMAATNRKDALDAALVRPGRIDQALHAIFASYTARMPLAADVDLRALAATTFDLSRDLSKMQRAAQMTGADIGAICKTAAFNALRANEGAAVVAMAHFTAAITARLERV</sequence>
<dbReference type="OrthoDB" id="5421at2759"/>
<evidence type="ECO:0000259" key="4">
    <source>
        <dbReference type="SMART" id="SM00382"/>
    </source>
</evidence>
<dbReference type="Proteomes" id="UP000243579">
    <property type="component" value="Unassembled WGS sequence"/>
</dbReference>
<evidence type="ECO:0000256" key="1">
    <source>
        <dbReference type="ARBA" id="ARBA00022741"/>
    </source>
</evidence>
<feature type="domain" description="AAA+ ATPase" evidence="4">
    <location>
        <begin position="491"/>
        <end position="634"/>
    </location>
</feature>
<name>A0A1V9YK99_ACHHY</name>
<protein>
    <submittedName>
        <fullName evidence="5">Cell division cycle protein 48</fullName>
    </submittedName>
</protein>
<keyword evidence="6" id="KW-1185">Reference proteome</keyword>
<dbReference type="EMBL" id="JNBR01001528">
    <property type="protein sequence ID" value="OQR86145.1"/>
    <property type="molecule type" value="Genomic_DNA"/>
</dbReference>
<evidence type="ECO:0000313" key="5">
    <source>
        <dbReference type="EMBL" id="OQR86145.1"/>
    </source>
</evidence>
<dbReference type="SUPFAM" id="SSF52540">
    <property type="entry name" value="P-loop containing nucleoside triphosphate hydrolases"/>
    <property type="match status" value="2"/>
</dbReference>
<accession>A0A1V9YK99</accession>
<keyword evidence="2" id="KW-0067">ATP-binding</keyword>
<gene>
    <name evidence="5" type="ORF">ACHHYP_10934</name>
</gene>
<dbReference type="PROSITE" id="PS00674">
    <property type="entry name" value="AAA"/>
    <property type="match status" value="1"/>
</dbReference>
<evidence type="ECO:0000256" key="3">
    <source>
        <dbReference type="ARBA" id="ARBA00023054"/>
    </source>
</evidence>
<dbReference type="Gene3D" id="3.40.50.300">
    <property type="entry name" value="P-loop containing nucleotide triphosphate hydrolases"/>
    <property type="match status" value="2"/>
</dbReference>
<dbReference type="GO" id="GO:0051301">
    <property type="term" value="P:cell division"/>
    <property type="evidence" value="ECO:0007669"/>
    <property type="project" value="UniProtKB-KW"/>
</dbReference>
<dbReference type="GO" id="GO:0016887">
    <property type="term" value="F:ATP hydrolysis activity"/>
    <property type="evidence" value="ECO:0007669"/>
    <property type="project" value="InterPro"/>
</dbReference>
<dbReference type="Gene3D" id="1.10.8.60">
    <property type="match status" value="2"/>
</dbReference>
<reference evidence="5 6" key="1">
    <citation type="journal article" date="2014" name="Genome Biol. Evol.">
        <title>The secreted proteins of Achlya hypogyna and Thraustotheca clavata identify the ancestral oomycete secretome and reveal gene acquisitions by horizontal gene transfer.</title>
        <authorList>
            <person name="Misner I."/>
            <person name="Blouin N."/>
            <person name="Leonard G."/>
            <person name="Richards T.A."/>
            <person name="Lane C.E."/>
        </authorList>
    </citation>
    <scope>NUCLEOTIDE SEQUENCE [LARGE SCALE GENOMIC DNA]</scope>
    <source>
        <strain evidence="5 6">ATCC 48635</strain>
    </source>
</reference>
<keyword evidence="5" id="KW-0132">Cell division</keyword>
<dbReference type="SMART" id="SM00382">
    <property type="entry name" value="AAA"/>
    <property type="match status" value="2"/>
</dbReference>
<dbReference type="Pfam" id="PF00004">
    <property type="entry name" value="AAA"/>
    <property type="match status" value="2"/>
</dbReference>
<keyword evidence="1" id="KW-0547">Nucleotide-binding</keyword>
<dbReference type="InterPro" id="IPR003960">
    <property type="entry name" value="ATPase_AAA_CS"/>
</dbReference>
<dbReference type="PANTHER" id="PTHR23077:SF117">
    <property type="entry name" value="AAA+ ATPASE DOMAIN-CONTAINING PROTEIN"/>
    <property type="match status" value="1"/>
</dbReference>
<dbReference type="PANTHER" id="PTHR23077">
    <property type="entry name" value="AAA-FAMILY ATPASE"/>
    <property type="match status" value="1"/>
</dbReference>
<evidence type="ECO:0000313" key="6">
    <source>
        <dbReference type="Proteomes" id="UP000243579"/>
    </source>
</evidence>
<dbReference type="InterPro" id="IPR003959">
    <property type="entry name" value="ATPase_AAA_core"/>
</dbReference>
<dbReference type="InterPro" id="IPR027417">
    <property type="entry name" value="P-loop_NTPase"/>
</dbReference>
<proteinExistence type="predicted"/>
<dbReference type="InterPro" id="IPR003593">
    <property type="entry name" value="AAA+_ATPase"/>
</dbReference>
<organism evidence="5 6">
    <name type="scientific">Achlya hypogyna</name>
    <name type="common">Oomycete</name>
    <name type="synonym">Protoachlya hypogyna</name>
    <dbReference type="NCBI Taxonomy" id="1202772"/>
    <lineage>
        <taxon>Eukaryota</taxon>
        <taxon>Sar</taxon>
        <taxon>Stramenopiles</taxon>
        <taxon>Oomycota</taxon>
        <taxon>Saprolegniomycetes</taxon>
        <taxon>Saprolegniales</taxon>
        <taxon>Achlyaceae</taxon>
        <taxon>Achlya</taxon>
    </lineage>
</organism>
<comment type="caution">
    <text evidence="5">The sequence shown here is derived from an EMBL/GenBank/DDBJ whole genome shotgun (WGS) entry which is preliminary data.</text>
</comment>
<dbReference type="AlphaFoldDB" id="A0A1V9YK99"/>
<dbReference type="GO" id="GO:0005524">
    <property type="term" value="F:ATP binding"/>
    <property type="evidence" value="ECO:0007669"/>
    <property type="project" value="UniProtKB-KW"/>
</dbReference>